<keyword evidence="1" id="KW-1133">Transmembrane helix</keyword>
<evidence type="ECO:0000313" key="2">
    <source>
        <dbReference type="EMBL" id="KZV81386.1"/>
    </source>
</evidence>
<keyword evidence="3" id="KW-1185">Reference proteome</keyword>
<proteinExistence type="predicted"/>
<evidence type="ECO:0000256" key="1">
    <source>
        <dbReference type="SAM" id="Phobius"/>
    </source>
</evidence>
<dbReference type="Proteomes" id="UP000077266">
    <property type="component" value="Unassembled WGS sequence"/>
</dbReference>
<sequence>MIALSVVGLLPDKVVAELPFGITLKACVSIKDIPLIFSPFIPVLAFDVTAFALAVWRLLEHSSTVSRFLIRPADYGQRVYSVMAIDSLLYFVVMWATTLVDLLLQLPFSRDTLRILWDPMFMALGSTVCSRMVLNLKAAGAPSTANSETAVGSTDWAFKLRTIRKVDVEASTGVAI</sequence>
<protein>
    <submittedName>
        <fullName evidence="2">Uncharacterized protein</fullName>
    </submittedName>
</protein>
<accession>A0A165BWT0</accession>
<feature type="transmembrane region" description="Helical" evidence="1">
    <location>
        <begin position="115"/>
        <end position="134"/>
    </location>
</feature>
<keyword evidence="1" id="KW-0472">Membrane</keyword>
<keyword evidence="1" id="KW-0812">Transmembrane</keyword>
<reference evidence="2 3" key="1">
    <citation type="journal article" date="2016" name="Mol. Biol. Evol.">
        <title>Comparative Genomics of Early-Diverging Mushroom-Forming Fungi Provides Insights into the Origins of Lignocellulose Decay Capabilities.</title>
        <authorList>
            <person name="Nagy L.G."/>
            <person name="Riley R."/>
            <person name="Tritt A."/>
            <person name="Adam C."/>
            <person name="Daum C."/>
            <person name="Floudas D."/>
            <person name="Sun H."/>
            <person name="Yadav J.S."/>
            <person name="Pangilinan J."/>
            <person name="Larsson K.H."/>
            <person name="Matsuura K."/>
            <person name="Barry K."/>
            <person name="Labutti K."/>
            <person name="Kuo R."/>
            <person name="Ohm R.A."/>
            <person name="Bhattacharya S.S."/>
            <person name="Shirouzu T."/>
            <person name="Yoshinaga Y."/>
            <person name="Martin F.M."/>
            <person name="Grigoriev I.V."/>
            <person name="Hibbett D.S."/>
        </authorList>
    </citation>
    <scope>NUCLEOTIDE SEQUENCE [LARGE SCALE GENOMIC DNA]</scope>
    <source>
        <strain evidence="2 3">HHB12029</strain>
    </source>
</reference>
<dbReference type="AlphaFoldDB" id="A0A165BWT0"/>
<gene>
    <name evidence="2" type="ORF">EXIGLDRAFT_779739</name>
</gene>
<dbReference type="EMBL" id="KV426394">
    <property type="protein sequence ID" value="KZV81386.1"/>
    <property type="molecule type" value="Genomic_DNA"/>
</dbReference>
<name>A0A165BWT0_EXIGL</name>
<feature type="transmembrane region" description="Helical" evidence="1">
    <location>
        <begin position="79"/>
        <end position="103"/>
    </location>
</feature>
<dbReference type="OrthoDB" id="3349377at2759"/>
<organism evidence="2 3">
    <name type="scientific">Exidia glandulosa HHB12029</name>
    <dbReference type="NCBI Taxonomy" id="1314781"/>
    <lineage>
        <taxon>Eukaryota</taxon>
        <taxon>Fungi</taxon>
        <taxon>Dikarya</taxon>
        <taxon>Basidiomycota</taxon>
        <taxon>Agaricomycotina</taxon>
        <taxon>Agaricomycetes</taxon>
        <taxon>Auriculariales</taxon>
        <taxon>Exidiaceae</taxon>
        <taxon>Exidia</taxon>
    </lineage>
</organism>
<evidence type="ECO:0000313" key="3">
    <source>
        <dbReference type="Proteomes" id="UP000077266"/>
    </source>
</evidence>
<feature type="transmembrane region" description="Helical" evidence="1">
    <location>
        <begin position="40"/>
        <end position="59"/>
    </location>
</feature>
<dbReference type="InParanoid" id="A0A165BWT0"/>